<dbReference type="InterPro" id="IPR035940">
    <property type="entry name" value="CAP_sf"/>
</dbReference>
<dbReference type="PRINTS" id="PR00837">
    <property type="entry name" value="V5TPXLIKE"/>
</dbReference>
<accession>A0A368GJL0</accession>
<dbReference type="Proteomes" id="UP000252519">
    <property type="component" value="Unassembled WGS sequence"/>
</dbReference>
<dbReference type="AlphaFoldDB" id="A0A368GJL0"/>
<protein>
    <submittedName>
        <fullName evidence="2">SCP-like protein</fullName>
    </submittedName>
</protein>
<comment type="caution">
    <text evidence="2">The sequence shown here is derived from an EMBL/GenBank/DDBJ whole genome shotgun (WGS) entry which is preliminary data.</text>
</comment>
<name>A0A368GJL0_ANCCA</name>
<sequence length="376" mass="40886">MNAMGDTCQPQQRFNTKGLADFFHHDYDPEYNYWAGKILKNALNAHLVQIDLFPLSVPSHANKVIYNGDDQLKTYANLVRSTNTELGCAINRCFGFGENSRTGEGAAMYCLLNSRNITDGETVYETAAAPVTSCADVTCPAGASCDPNTFSCVFATAKPKAPPGASPQASFPSGPSSQCSHAYAGIMTDVLRNEYVRLHNLKRSLLATGQVSRKNGKHLPTASNMQKMAYDCKLEEGAIIWASQCPSSQSKENTRPGVGENFMTFPSAPHPTFEGAVENSINAWWRVIGNVNYWPRVVVFRRFHQGAPICSFTQMAWAVSSKLGCAIVKCAGRYVSTCRYSPRGNIAVSSIYQNGAVCSACPSGKQSCNKDEGLCF</sequence>
<dbReference type="Gene3D" id="3.40.33.10">
    <property type="entry name" value="CAP"/>
    <property type="match status" value="2"/>
</dbReference>
<dbReference type="Pfam" id="PF00188">
    <property type="entry name" value="CAP"/>
    <property type="match status" value="1"/>
</dbReference>
<keyword evidence="3" id="KW-1185">Reference proteome</keyword>
<reference evidence="2 3" key="1">
    <citation type="submission" date="2014-10" db="EMBL/GenBank/DDBJ databases">
        <title>Draft genome of the hookworm Ancylostoma caninum.</title>
        <authorList>
            <person name="Mitreva M."/>
        </authorList>
    </citation>
    <scope>NUCLEOTIDE SEQUENCE [LARGE SCALE GENOMIC DNA]</scope>
    <source>
        <strain evidence="2 3">Baltimore</strain>
    </source>
</reference>
<dbReference type="SMART" id="SM00198">
    <property type="entry name" value="SCP"/>
    <property type="match status" value="1"/>
</dbReference>
<dbReference type="InterPro" id="IPR014044">
    <property type="entry name" value="CAP_dom"/>
</dbReference>
<gene>
    <name evidence="2" type="ORF">ANCCAN_10997</name>
</gene>
<evidence type="ECO:0000313" key="3">
    <source>
        <dbReference type="Proteomes" id="UP000252519"/>
    </source>
</evidence>
<dbReference type="OrthoDB" id="337038at2759"/>
<feature type="domain" description="SCP" evidence="1">
    <location>
        <begin position="190"/>
        <end position="348"/>
    </location>
</feature>
<dbReference type="InterPro" id="IPR001283">
    <property type="entry name" value="CRISP-related"/>
</dbReference>
<dbReference type="EMBL" id="JOJR01000172">
    <property type="protein sequence ID" value="RCN43037.1"/>
    <property type="molecule type" value="Genomic_DNA"/>
</dbReference>
<evidence type="ECO:0000313" key="2">
    <source>
        <dbReference type="EMBL" id="RCN43037.1"/>
    </source>
</evidence>
<dbReference type="CDD" id="cd05380">
    <property type="entry name" value="CAP_euk"/>
    <property type="match status" value="1"/>
</dbReference>
<dbReference type="STRING" id="29170.A0A368GJL0"/>
<dbReference type="PANTHER" id="PTHR10334">
    <property type="entry name" value="CYSTEINE-RICH SECRETORY PROTEIN-RELATED"/>
    <property type="match status" value="1"/>
</dbReference>
<proteinExistence type="predicted"/>
<dbReference type="SUPFAM" id="SSF55797">
    <property type="entry name" value="PR-1-like"/>
    <property type="match status" value="1"/>
</dbReference>
<evidence type="ECO:0000259" key="1">
    <source>
        <dbReference type="SMART" id="SM00198"/>
    </source>
</evidence>
<organism evidence="2 3">
    <name type="scientific">Ancylostoma caninum</name>
    <name type="common">Dog hookworm</name>
    <dbReference type="NCBI Taxonomy" id="29170"/>
    <lineage>
        <taxon>Eukaryota</taxon>
        <taxon>Metazoa</taxon>
        <taxon>Ecdysozoa</taxon>
        <taxon>Nematoda</taxon>
        <taxon>Chromadorea</taxon>
        <taxon>Rhabditida</taxon>
        <taxon>Rhabditina</taxon>
        <taxon>Rhabditomorpha</taxon>
        <taxon>Strongyloidea</taxon>
        <taxon>Ancylostomatidae</taxon>
        <taxon>Ancylostomatinae</taxon>
        <taxon>Ancylostoma</taxon>
    </lineage>
</organism>